<feature type="compositionally biased region" description="Low complexity" evidence="1">
    <location>
        <begin position="49"/>
        <end position="64"/>
    </location>
</feature>
<reference evidence="2 3" key="1">
    <citation type="submission" date="2015-07" db="EMBL/GenBank/DDBJ databases">
        <authorList>
            <person name="Noorani M."/>
        </authorList>
    </citation>
    <scope>NUCLEOTIDE SEQUENCE [LARGE SCALE GENOMIC DNA]</scope>
    <source>
        <strain evidence="2">LMG728</strain>
    </source>
</reference>
<evidence type="ECO:0000256" key="1">
    <source>
        <dbReference type="SAM" id="MobiDB-lite"/>
    </source>
</evidence>
<dbReference type="Gene3D" id="1.25.40.10">
    <property type="entry name" value="Tetratricopeptide repeat domain"/>
    <property type="match status" value="1"/>
</dbReference>
<feature type="compositionally biased region" description="Polar residues" evidence="1">
    <location>
        <begin position="65"/>
        <end position="74"/>
    </location>
</feature>
<protein>
    <submittedName>
        <fullName evidence="2">Uncharacterized protein</fullName>
    </submittedName>
</protein>
<dbReference type="InterPro" id="IPR011990">
    <property type="entry name" value="TPR-like_helical_dom_sf"/>
</dbReference>
<feature type="region of interest" description="Disordered" evidence="1">
    <location>
        <begin position="45"/>
        <end position="75"/>
    </location>
</feature>
<sequence length="257" mass="27314">MFELVDKFPAKSMQSIMSSMMNNKIIFSMVTLSIALTACGKADRPAWESGSAAPQPAATASNAGESSSAVSPVNQEGIKPQVQRQDATQYLCQGGANACKASGPLVANSDAEAQWLLSNGYPTEAELARLNRMSLEQLKVESQSGNKAAAVIYGKKTAINGGRFQDGLSILRNAASSGNLYAYYGLSEIYAGDTKDKNMIDSAAYLRLAYLLGDGKASADIALRGLSSVESVAVDERAASLYKTFSKYQRPSPRPIE</sequence>
<name>A0A0K3AAS9_9XANT</name>
<proteinExistence type="predicted"/>
<dbReference type="RefSeq" id="WP_237653993.1">
    <property type="nucleotide sequence ID" value="NZ_CP076250.1"/>
</dbReference>
<organism evidence="2 3">
    <name type="scientific">Xanthomonas graminis pv. poae</name>
    <dbReference type="NCBI Taxonomy" id="227946"/>
    <lineage>
        <taxon>Bacteria</taxon>
        <taxon>Pseudomonadati</taxon>
        <taxon>Pseudomonadota</taxon>
        <taxon>Gammaproteobacteria</taxon>
        <taxon>Lysobacterales</taxon>
        <taxon>Lysobacteraceae</taxon>
        <taxon>Xanthomonas</taxon>
        <taxon>Xanthomonas translucens group</taxon>
        <taxon>Xanthomonas graminis</taxon>
    </lineage>
</organism>
<gene>
    <name evidence="2" type="ORF">XTPLMG728_3295</name>
</gene>
<dbReference type="Proteomes" id="UP000041247">
    <property type="component" value="Unassembled WGS sequence"/>
</dbReference>
<dbReference type="EMBL" id="CXOK01000121">
    <property type="protein sequence ID" value="CTP92595.1"/>
    <property type="molecule type" value="Genomic_DNA"/>
</dbReference>
<evidence type="ECO:0000313" key="3">
    <source>
        <dbReference type="Proteomes" id="UP000041247"/>
    </source>
</evidence>
<evidence type="ECO:0000313" key="2">
    <source>
        <dbReference type="EMBL" id="CTP92595.1"/>
    </source>
</evidence>
<dbReference type="AlphaFoldDB" id="A0A0K3AAS9"/>
<accession>A0A0K3AAS9</accession>